<name>A0ABV7D5D8_9PROT</name>
<reference evidence="3" key="1">
    <citation type="journal article" date="2019" name="Int. J. Syst. Evol. Microbiol.">
        <title>The Global Catalogue of Microorganisms (GCM) 10K type strain sequencing project: providing services to taxonomists for standard genome sequencing and annotation.</title>
        <authorList>
            <consortium name="The Broad Institute Genomics Platform"/>
            <consortium name="The Broad Institute Genome Sequencing Center for Infectious Disease"/>
            <person name="Wu L."/>
            <person name="Ma J."/>
        </authorList>
    </citation>
    <scope>NUCLEOTIDE SEQUENCE [LARGE SCALE GENOMIC DNA]</scope>
    <source>
        <strain evidence="3">KCTC 62164</strain>
    </source>
</reference>
<evidence type="ECO:0000256" key="1">
    <source>
        <dbReference type="SAM" id="Coils"/>
    </source>
</evidence>
<protein>
    <submittedName>
        <fullName evidence="2">Uncharacterized protein</fullName>
    </submittedName>
</protein>
<evidence type="ECO:0000313" key="2">
    <source>
        <dbReference type="EMBL" id="MFC3052296.1"/>
    </source>
</evidence>
<sequence>MDKKETLAKASEITLKASKVAWKGSKIASAWTYEKSKEGIAAYKRKAKRQAVLKRQAERIAAEEAEQRRIEQEIERQRQAEEDVKYRKIAHDELLKLLDDDFNVVSYDLTPYARCINDVQAEKYLANMIVERKQYGASSNSISQALGHNLVAGFDRRKQIQKMKFDTRHMIIRTIADLSEREIGILKLSSFLWALGVMADNNFQHLKMSIVYNGGNSTLKEHPSSSVYVSGQSDVRIQTGIQNWLKDCVSAASIAVNEAIAEIGTIRNSIDDPKLKSIIDNELKGASGWLRASSF</sequence>
<proteinExistence type="predicted"/>
<evidence type="ECO:0000313" key="3">
    <source>
        <dbReference type="Proteomes" id="UP001595444"/>
    </source>
</evidence>
<keyword evidence="3" id="KW-1185">Reference proteome</keyword>
<feature type="coiled-coil region" evidence="1">
    <location>
        <begin position="53"/>
        <end position="83"/>
    </location>
</feature>
<comment type="caution">
    <text evidence="2">The sequence shown here is derived from an EMBL/GenBank/DDBJ whole genome shotgun (WGS) entry which is preliminary data.</text>
</comment>
<dbReference type="EMBL" id="JBHRSL010000010">
    <property type="protein sequence ID" value="MFC3052296.1"/>
    <property type="molecule type" value="Genomic_DNA"/>
</dbReference>
<gene>
    <name evidence="2" type="ORF">ACFOKA_10310</name>
</gene>
<keyword evidence="1" id="KW-0175">Coiled coil</keyword>
<dbReference type="Proteomes" id="UP001595444">
    <property type="component" value="Unassembled WGS sequence"/>
</dbReference>
<accession>A0ABV7D5D8</accession>
<dbReference type="RefSeq" id="WP_194214030.1">
    <property type="nucleotide sequence ID" value="NZ_CP061205.1"/>
</dbReference>
<organism evidence="2 3">
    <name type="scientific">Kordiimonas pumila</name>
    <dbReference type="NCBI Taxonomy" id="2161677"/>
    <lineage>
        <taxon>Bacteria</taxon>
        <taxon>Pseudomonadati</taxon>
        <taxon>Pseudomonadota</taxon>
        <taxon>Alphaproteobacteria</taxon>
        <taxon>Kordiimonadales</taxon>
        <taxon>Kordiimonadaceae</taxon>
        <taxon>Kordiimonas</taxon>
    </lineage>
</organism>